<name>A0AAP2GIN9_9BACT</name>
<proteinExistence type="predicted"/>
<accession>A0AAP2GIN9</accession>
<keyword evidence="1" id="KW-0378">Hydrolase</keyword>
<protein>
    <recommendedName>
        <fullName evidence="2">Sialate O-acetylesterase domain-containing protein</fullName>
    </recommendedName>
</protein>
<evidence type="ECO:0000256" key="1">
    <source>
        <dbReference type="ARBA" id="ARBA00022801"/>
    </source>
</evidence>
<dbReference type="Proteomes" id="UP001319180">
    <property type="component" value="Unassembled WGS sequence"/>
</dbReference>
<comment type="caution">
    <text evidence="3">The sequence shown here is derived from an EMBL/GenBank/DDBJ whole genome shotgun (WGS) entry which is preliminary data.</text>
</comment>
<dbReference type="SUPFAM" id="SSF52266">
    <property type="entry name" value="SGNH hydrolase"/>
    <property type="match status" value="1"/>
</dbReference>
<feature type="domain" description="Sialate O-acetylesterase" evidence="2">
    <location>
        <begin position="21"/>
        <end position="161"/>
    </location>
</feature>
<organism evidence="3 4">
    <name type="scientific">Dawidia soli</name>
    <dbReference type="NCBI Taxonomy" id="2782352"/>
    <lineage>
        <taxon>Bacteria</taxon>
        <taxon>Pseudomonadati</taxon>
        <taxon>Bacteroidota</taxon>
        <taxon>Cytophagia</taxon>
        <taxon>Cytophagales</taxon>
        <taxon>Chryseotaleaceae</taxon>
        <taxon>Dawidia</taxon>
    </lineage>
</organism>
<gene>
    <name evidence="3" type="ORF">KK078_11265</name>
</gene>
<evidence type="ECO:0000313" key="3">
    <source>
        <dbReference type="EMBL" id="MBT1687143.1"/>
    </source>
</evidence>
<evidence type="ECO:0000259" key="2">
    <source>
        <dbReference type="Pfam" id="PF03629"/>
    </source>
</evidence>
<keyword evidence="4" id="KW-1185">Reference proteome</keyword>
<dbReference type="InterPro" id="IPR036514">
    <property type="entry name" value="SGNH_hydro_sf"/>
</dbReference>
<dbReference type="AlphaFoldDB" id="A0AAP2GIN9"/>
<evidence type="ECO:0000313" key="4">
    <source>
        <dbReference type="Proteomes" id="UP001319180"/>
    </source>
</evidence>
<dbReference type="GO" id="GO:0016788">
    <property type="term" value="F:hydrolase activity, acting on ester bonds"/>
    <property type="evidence" value="ECO:0007669"/>
    <property type="project" value="UniProtKB-ARBA"/>
</dbReference>
<dbReference type="Pfam" id="PF03629">
    <property type="entry name" value="SASA"/>
    <property type="match status" value="1"/>
</dbReference>
<dbReference type="EMBL" id="JAHESC010000014">
    <property type="protein sequence ID" value="MBT1687143.1"/>
    <property type="molecule type" value="Genomic_DNA"/>
</dbReference>
<dbReference type="RefSeq" id="WP_254090377.1">
    <property type="nucleotide sequence ID" value="NZ_JAHESC010000014.1"/>
</dbReference>
<sequence length="253" mass="27732">MRILFTLWVLHMVGLGYAQDLQLYLLAGQSNAVGQGDSALSPACSAGTAWEYIATRDALVVLRDPFGQDELHFQRAHTGSLAPALAEALYRRTGKPVVLVAAARGGSACHTLAELNDYGTWDVQGRLLLMPFAIQKVQAAERKTGKRLQGVVWVQGERDANAITMESLLPGSTGRHCNVSLRGFARHLGRSFPFILYRPGIIPVIRTRALMPCGKSKRPWRPRIAIHRSCTAAPHLLPTRDGCTTPFTIIKQV</sequence>
<reference evidence="3 4" key="1">
    <citation type="submission" date="2021-05" db="EMBL/GenBank/DDBJ databases">
        <title>A Polyphasic approach of four new species of the genus Ohtaekwangia: Ohtaekwangia histidinii sp. nov., Ohtaekwangia cretensis sp. nov., Ohtaekwangia indiensis sp. nov., Ohtaekwangia reichenbachii sp. nov. from diverse environment.</title>
        <authorList>
            <person name="Octaviana S."/>
        </authorList>
    </citation>
    <scope>NUCLEOTIDE SEQUENCE [LARGE SCALE GENOMIC DNA]</scope>
    <source>
        <strain evidence="3 4">PWU37</strain>
    </source>
</reference>
<dbReference type="Gene3D" id="3.40.50.1110">
    <property type="entry name" value="SGNH hydrolase"/>
    <property type="match status" value="1"/>
</dbReference>
<dbReference type="InterPro" id="IPR005181">
    <property type="entry name" value="SASA"/>
</dbReference>